<dbReference type="GO" id="GO:0046872">
    <property type="term" value="F:metal ion binding"/>
    <property type="evidence" value="ECO:0007669"/>
    <property type="project" value="UniProtKB-KW"/>
</dbReference>
<gene>
    <name evidence="11" type="primary">fluC</name>
    <name evidence="11" type="synonym">crcB</name>
    <name evidence="12" type="ORF">SAMN05660330_02291</name>
</gene>
<dbReference type="STRING" id="91360.SAMN05660330_02291"/>
<proteinExistence type="inferred from homology"/>
<keyword evidence="2 11" id="KW-1003">Cell membrane</keyword>
<dbReference type="Pfam" id="PF02537">
    <property type="entry name" value="CRCB"/>
    <property type="match status" value="1"/>
</dbReference>
<dbReference type="GO" id="GO:0140114">
    <property type="term" value="P:cellular detoxification of fluoride"/>
    <property type="evidence" value="ECO:0007669"/>
    <property type="project" value="UniProtKB-UniRule"/>
</dbReference>
<feature type="transmembrane region" description="Helical" evidence="11">
    <location>
        <begin position="64"/>
        <end position="83"/>
    </location>
</feature>
<dbReference type="PANTHER" id="PTHR28259:SF1">
    <property type="entry name" value="FLUORIDE EXPORT PROTEIN 1-RELATED"/>
    <property type="match status" value="1"/>
</dbReference>
<evidence type="ECO:0000256" key="5">
    <source>
        <dbReference type="ARBA" id="ARBA00022989"/>
    </source>
</evidence>
<comment type="similarity">
    <text evidence="9 11">Belongs to the fluoride channel Fluc/FEX (TC 1.A.43) family.</text>
</comment>
<keyword evidence="6 11" id="KW-0406">Ion transport</keyword>
<dbReference type="InterPro" id="IPR003691">
    <property type="entry name" value="FluC"/>
</dbReference>
<evidence type="ECO:0000256" key="8">
    <source>
        <dbReference type="ARBA" id="ARBA00023303"/>
    </source>
</evidence>
<dbReference type="AlphaFoldDB" id="A0A1H0RE88"/>
<feature type="transmembrane region" description="Helical" evidence="11">
    <location>
        <begin position="95"/>
        <end position="121"/>
    </location>
</feature>
<feature type="binding site" evidence="11">
    <location>
        <position position="77"/>
    </location>
    <ligand>
        <name>Na(+)</name>
        <dbReference type="ChEBI" id="CHEBI:29101"/>
        <note>structural</note>
    </ligand>
</feature>
<evidence type="ECO:0000256" key="11">
    <source>
        <dbReference type="HAMAP-Rule" id="MF_00454"/>
    </source>
</evidence>
<dbReference type="Proteomes" id="UP000199073">
    <property type="component" value="Unassembled WGS sequence"/>
</dbReference>
<comment type="function">
    <text evidence="11">Fluoride-specific ion channel. Important for reducing fluoride concentration in the cell, thus reducing its toxicity.</text>
</comment>
<evidence type="ECO:0000256" key="10">
    <source>
        <dbReference type="ARBA" id="ARBA00035585"/>
    </source>
</evidence>
<reference evidence="12 13" key="1">
    <citation type="submission" date="2016-10" db="EMBL/GenBank/DDBJ databases">
        <authorList>
            <person name="de Groot N.N."/>
        </authorList>
    </citation>
    <scope>NUCLEOTIDE SEQUENCE [LARGE SCALE GENOMIC DNA]</scope>
    <source>
        <strain evidence="12 13">DSM 12130</strain>
    </source>
</reference>
<evidence type="ECO:0000313" key="13">
    <source>
        <dbReference type="Proteomes" id="UP000199073"/>
    </source>
</evidence>
<comment type="catalytic activity">
    <reaction evidence="10">
        <text>fluoride(in) = fluoride(out)</text>
        <dbReference type="Rhea" id="RHEA:76159"/>
        <dbReference type="ChEBI" id="CHEBI:17051"/>
    </reaction>
    <physiologicalReaction direction="left-to-right" evidence="10">
        <dbReference type="Rhea" id="RHEA:76160"/>
    </physiologicalReaction>
</comment>
<organism evidence="12 13">
    <name type="scientific">Desulforhopalus singaporensis</name>
    <dbReference type="NCBI Taxonomy" id="91360"/>
    <lineage>
        <taxon>Bacteria</taxon>
        <taxon>Pseudomonadati</taxon>
        <taxon>Thermodesulfobacteriota</taxon>
        <taxon>Desulfobulbia</taxon>
        <taxon>Desulfobulbales</taxon>
        <taxon>Desulfocapsaceae</taxon>
        <taxon>Desulforhopalus</taxon>
    </lineage>
</organism>
<evidence type="ECO:0000256" key="2">
    <source>
        <dbReference type="ARBA" id="ARBA00022475"/>
    </source>
</evidence>
<evidence type="ECO:0000256" key="3">
    <source>
        <dbReference type="ARBA" id="ARBA00022519"/>
    </source>
</evidence>
<dbReference type="HAMAP" id="MF_00454">
    <property type="entry name" value="FluC"/>
    <property type="match status" value="1"/>
</dbReference>
<dbReference type="OrthoDB" id="9806299at2"/>
<keyword evidence="11" id="KW-0479">Metal-binding</keyword>
<keyword evidence="11" id="KW-0915">Sodium</keyword>
<accession>A0A1H0RE88</accession>
<dbReference type="PANTHER" id="PTHR28259">
    <property type="entry name" value="FLUORIDE EXPORT PROTEIN 1-RELATED"/>
    <property type="match status" value="1"/>
</dbReference>
<dbReference type="NCBIfam" id="TIGR00494">
    <property type="entry name" value="crcB"/>
    <property type="match status" value="1"/>
</dbReference>
<evidence type="ECO:0000256" key="9">
    <source>
        <dbReference type="ARBA" id="ARBA00035120"/>
    </source>
</evidence>
<protein>
    <recommendedName>
        <fullName evidence="11">Fluoride-specific ion channel FluC</fullName>
    </recommendedName>
</protein>
<name>A0A1H0RE88_9BACT</name>
<dbReference type="RefSeq" id="WP_092222900.1">
    <property type="nucleotide sequence ID" value="NZ_FNJI01000014.1"/>
</dbReference>
<evidence type="ECO:0000256" key="4">
    <source>
        <dbReference type="ARBA" id="ARBA00022692"/>
    </source>
</evidence>
<keyword evidence="7 11" id="KW-0472">Membrane</keyword>
<sequence length="125" mass="13996">METIIAVALGGAIGSLGRYSIAIGVEKFIRINFPMGTLMANLLGCLLIGILWGYFGKVHLSNEFRLFIFTGFLGGFTTFSTFARETEQFFRIGEIWHGISYLLISNIMGLAMVALGFYLCYRFIR</sequence>
<comment type="activity regulation">
    <text evidence="11">Na(+) is not transported, but it plays an essential structural role and its presence is essential for fluoride channel function.</text>
</comment>
<dbReference type="EMBL" id="FNJI01000014">
    <property type="protein sequence ID" value="SDP27700.1"/>
    <property type="molecule type" value="Genomic_DNA"/>
</dbReference>
<keyword evidence="8 11" id="KW-0407">Ion channel</keyword>
<feature type="transmembrane region" description="Helical" evidence="11">
    <location>
        <begin position="38"/>
        <end position="55"/>
    </location>
</feature>
<evidence type="ECO:0000256" key="7">
    <source>
        <dbReference type="ARBA" id="ARBA00023136"/>
    </source>
</evidence>
<keyword evidence="3" id="KW-0997">Cell inner membrane</keyword>
<dbReference type="GO" id="GO:0062054">
    <property type="term" value="F:fluoride channel activity"/>
    <property type="evidence" value="ECO:0007669"/>
    <property type="project" value="UniProtKB-UniRule"/>
</dbReference>
<evidence type="ECO:0000313" key="12">
    <source>
        <dbReference type="EMBL" id="SDP27700.1"/>
    </source>
</evidence>
<evidence type="ECO:0000256" key="1">
    <source>
        <dbReference type="ARBA" id="ARBA00004651"/>
    </source>
</evidence>
<keyword evidence="5 11" id="KW-1133">Transmembrane helix</keyword>
<feature type="binding site" evidence="11">
    <location>
        <position position="74"/>
    </location>
    <ligand>
        <name>Na(+)</name>
        <dbReference type="ChEBI" id="CHEBI:29101"/>
        <note>structural</note>
    </ligand>
</feature>
<keyword evidence="13" id="KW-1185">Reference proteome</keyword>
<keyword evidence="4 11" id="KW-0812">Transmembrane</keyword>
<keyword evidence="11" id="KW-0813">Transport</keyword>
<comment type="subcellular location">
    <subcellularLocation>
        <location evidence="1 11">Cell membrane</location>
        <topology evidence="1 11">Multi-pass membrane protein</topology>
    </subcellularLocation>
</comment>
<evidence type="ECO:0000256" key="6">
    <source>
        <dbReference type="ARBA" id="ARBA00023065"/>
    </source>
</evidence>
<dbReference type="GO" id="GO:0005886">
    <property type="term" value="C:plasma membrane"/>
    <property type="evidence" value="ECO:0007669"/>
    <property type="project" value="UniProtKB-SubCell"/>
</dbReference>